<feature type="chain" id="PRO_5042908910" evidence="11">
    <location>
        <begin position="19"/>
        <end position="160"/>
    </location>
</feature>
<dbReference type="GO" id="GO:0004930">
    <property type="term" value="F:G protein-coupled receptor activity"/>
    <property type="evidence" value="ECO:0007669"/>
    <property type="project" value="UniProtKB-KW"/>
</dbReference>
<dbReference type="SUPFAM" id="SSF81321">
    <property type="entry name" value="Family A G protein-coupled receptor-like"/>
    <property type="match status" value="1"/>
</dbReference>
<dbReference type="PANTHER" id="PTHR26452">
    <property type="entry name" value="OLFACTORY RECEPTOR"/>
    <property type="match status" value="1"/>
</dbReference>
<keyword evidence="6" id="KW-0297">G-protein coupled receptor</keyword>
<evidence type="ECO:0000256" key="2">
    <source>
        <dbReference type="ARBA" id="ARBA00022475"/>
    </source>
</evidence>
<keyword evidence="4" id="KW-0552">Olfaction</keyword>
<evidence type="ECO:0000256" key="5">
    <source>
        <dbReference type="ARBA" id="ARBA00022989"/>
    </source>
</evidence>
<comment type="caution">
    <text evidence="12">The sequence shown here is derived from an EMBL/GenBank/DDBJ whole genome shotgun (WGS) entry which is preliminary data.</text>
</comment>
<name>A0AAN7N868_MYCAM</name>
<organism evidence="12 13">
    <name type="scientific">Mycteria americana</name>
    <name type="common">Wood stork</name>
    <dbReference type="NCBI Taxonomy" id="33587"/>
    <lineage>
        <taxon>Eukaryota</taxon>
        <taxon>Metazoa</taxon>
        <taxon>Chordata</taxon>
        <taxon>Craniata</taxon>
        <taxon>Vertebrata</taxon>
        <taxon>Euteleostomi</taxon>
        <taxon>Archelosauria</taxon>
        <taxon>Archosauria</taxon>
        <taxon>Dinosauria</taxon>
        <taxon>Saurischia</taxon>
        <taxon>Theropoda</taxon>
        <taxon>Coelurosauria</taxon>
        <taxon>Aves</taxon>
        <taxon>Neognathae</taxon>
        <taxon>Neoaves</taxon>
        <taxon>Aequornithes</taxon>
        <taxon>Ciconiiformes</taxon>
        <taxon>Ciconiidae</taxon>
        <taxon>Mycteria</taxon>
    </lineage>
</organism>
<evidence type="ECO:0000256" key="1">
    <source>
        <dbReference type="ARBA" id="ARBA00004651"/>
    </source>
</evidence>
<evidence type="ECO:0000256" key="4">
    <source>
        <dbReference type="ARBA" id="ARBA00022725"/>
    </source>
</evidence>
<comment type="subcellular location">
    <subcellularLocation>
        <location evidence="1">Cell membrane</location>
        <topology evidence="1">Multi-pass membrane protein</topology>
    </subcellularLocation>
</comment>
<sequence>MVTSVLLLGSDLLQSVRVFLVLGSSKVDEAVQMPSCDGLTLASSQPDTRLSDNLNRTKGENKSEKLMGQDKGLCSPVFLLIYLVVLTGNSLIALTTVDSSLHGPMDFFLRSLSLLEICYASVTLPKKLVGFLMQDGRISWFCWAASNAFSWLPWPMTYGL</sequence>
<dbReference type="InterPro" id="IPR050516">
    <property type="entry name" value="Olfactory_GPCR"/>
</dbReference>
<dbReference type="GO" id="GO:0005886">
    <property type="term" value="C:plasma membrane"/>
    <property type="evidence" value="ECO:0007669"/>
    <property type="project" value="UniProtKB-SubCell"/>
</dbReference>
<dbReference type="EMBL" id="JAUNZN010000104">
    <property type="protein sequence ID" value="KAK4805388.1"/>
    <property type="molecule type" value="Genomic_DNA"/>
</dbReference>
<evidence type="ECO:0000256" key="9">
    <source>
        <dbReference type="ARBA" id="ARBA00023224"/>
    </source>
</evidence>
<keyword evidence="3 10" id="KW-0812">Transmembrane</keyword>
<dbReference type="Gene3D" id="1.20.1070.10">
    <property type="entry name" value="Rhodopsin 7-helix transmembrane proteins"/>
    <property type="match status" value="1"/>
</dbReference>
<evidence type="ECO:0000256" key="11">
    <source>
        <dbReference type="SAM" id="SignalP"/>
    </source>
</evidence>
<evidence type="ECO:0000256" key="8">
    <source>
        <dbReference type="ARBA" id="ARBA00023170"/>
    </source>
</evidence>
<evidence type="ECO:0000256" key="7">
    <source>
        <dbReference type="ARBA" id="ARBA00023136"/>
    </source>
</evidence>
<keyword evidence="5 10" id="KW-1133">Transmembrane helix</keyword>
<dbReference type="Pfam" id="PF13853">
    <property type="entry name" value="7tm_4"/>
    <property type="match status" value="1"/>
</dbReference>
<evidence type="ECO:0000313" key="12">
    <source>
        <dbReference type="EMBL" id="KAK4805388.1"/>
    </source>
</evidence>
<keyword evidence="11" id="KW-0732">Signal</keyword>
<keyword evidence="8" id="KW-0675">Receptor</keyword>
<keyword evidence="13" id="KW-1185">Reference proteome</keyword>
<feature type="signal peptide" evidence="11">
    <location>
        <begin position="1"/>
        <end position="18"/>
    </location>
</feature>
<dbReference type="GO" id="GO:0004984">
    <property type="term" value="F:olfactory receptor activity"/>
    <property type="evidence" value="ECO:0007669"/>
    <property type="project" value="InterPro"/>
</dbReference>
<proteinExistence type="predicted"/>
<dbReference type="Proteomes" id="UP001333110">
    <property type="component" value="Unassembled WGS sequence"/>
</dbReference>
<keyword evidence="2" id="KW-1003">Cell membrane</keyword>
<keyword evidence="9" id="KW-0807">Transducer</keyword>
<dbReference type="AlphaFoldDB" id="A0AAN7N868"/>
<evidence type="ECO:0000256" key="10">
    <source>
        <dbReference type="SAM" id="Phobius"/>
    </source>
</evidence>
<protein>
    <submittedName>
        <fullName evidence="12">Uncharacterized protein</fullName>
    </submittedName>
</protein>
<feature type="transmembrane region" description="Helical" evidence="10">
    <location>
        <begin position="72"/>
        <end position="95"/>
    </location>
</feature>
<dbReference type="InterPro" id="IPR000725">
    <property type="entry name" value="Olfact_rcpt"/>
</dbReference>
<accession>A0AAN7N868</accession>
<reference evidence="12 13" key="1">
    <citation type="journal article" date="2023" name="J. Hered.">
        <title>Chromosome-level genome of the wood stork (Mycteria americana) provides insight into avian chromosome evolution.</title>
        <authorList>
            <person name="Flamio R. Jr."/>
            <person name="Ramstad K.M."/>
        </authorList>
    </citation>
    <scope>NUCLEOTIDE SEQUENCE [LARGE SCALE GENOMIC DNA]</scope>
    <source>
        <strain evidence="12">JAX WOST 10</strain>
    </source>
</reference>
<evidence type="ECO:0000256" key="3">
    <source>
        <dbReference type="ARBA" id="ARBA00022692"/>
    </source>
</evidence>
<keyword evidence="4" id="KW-0716">Sensory transduction</keyword>
<evidence type="ECO:0000256" key="6">
    <source>
        <dbReference type="ARBA" id="ARBA00023040"/>
    </source>
</evidence>
<gene>
    <name evidence="12" type="ORF">QYF61_003961</name>
</gene>
<keyword evidence="7 10" id="KW-0472">Membrane</keyword>
<evidence type="ECO:0000313" key="13">
    <source>
        <dbReference type="Proteomes" id="UP001333110"/>
    </source>
</evidence>